<dbReference type="OrthoDB" id="3172332at2759"/>
<dbReference type="RefSeq" id="XP_025395313.1">
    <property type="nucleotide sequence ID" value="XM_025538985.1"/>
</dbReference>
<dbReference type="GO" id="GO:0008270">
    <property type="term" value="F:zinc ion binding"/>
    <property type="evidence" value="ECO:0007669"/>
    <property type="project" value="InterPro"/>
</dbReference>
<evidence type="ECO:0000256" key="5">
    <source>
        <dbReference type="ARBA" id="ARBA00023163"/>
    </source>
</evidence>
<dbReference type="InterPro" id="IPR021858">
    <property type="entry name" value="Fun_TF"/>
</dbReference>
<keyword evidence="5" id="KW-0804">Transcription</keyword>
<keyword evidence="1" id="KW-0479">Metal-binding</keyword>
<keyword evidence="6" id="KW-0539">Nucleus</keyword>
<evidence type="ECO:0000313" key="7">
    <source>
        <dbReference type="EMBL" id="PWY68603.1"/>
    </source>
</evidence>
<dbReference type="PANTHER" id="PTHR36206:SF16">
    <property type="entry name" value="TRANSCRIPTION FACTOR DOMAIN-CONTAINING PROTEIN-RELATED"/>
    <property type="match status" value="1"/>
</dbReference>
<dbReference type="GeneID" id="37061222"/>
<dbReference type="EMBL" id="MSFL01000035">
    <property type="protein sequence ID" value="PWY68603.1"/>
    <property type="molecule type" value="Genomic_DNA"/>
</dbReference>
<dbReference type="GO" id="GO:0000981">
    <property type="term" value="F:DNA-binding transcription factor activity, RNA polymerase II-specific"/>
    <property type="evidence" value="ECO:0007669"/>
    <property type="project" value="InterPro"/>
</dbReference>
<evidence type="ECO:0008006" key="9">
    <source>
        <dbReference type="Google" id="ProtNLM"/>
    </source>
</evidence>
<gene>
    <name evidence="7" type="ORF">BO70DRAFT_275984</name>
</gene>
<dbReference type="Pfam" id="PF11951">
    <property type="entry name" value="Fungal_trans_2"/>
    <property type="match status" value="1"/>
</dbReference>
<keyword evidence="2" id="KW-0862">Zinc</keyword>
<sequence>RARRIKCDETPEKCRNCTSTGRDCDGYEIHRLPHLTKRSNYHLVTTAAIPWSTTSDERRCFAFVQAHTIPDALSYHDSPLWQQLILQMVNREPAVWHAMVALGAVHQEVEPSNLGIPTTLEWMAMAQSTRSFEILRRRNPQDPLMGDVTLLCCLLFIMKDLVRQDYDSSLQHLRAGLRIIREASARGSSPRETPPVYSFWATTFRHLDSQIGVEGRALWGDGGLEAGPPAANLWQSPQTVDTIQEVRHALEPDFNRFIKLGRRCWKMSRHEILSQSSELYLEQFELISQISCAMQFFETFRALRYDGPSTKDKRSADLLELWVSSVSLGTRTCTIHYDPTALQLFTPQYRALFRKVQRFIAELPERPTVTVDLGVIPLLFLVAEGCQDFQVRWQALQELRDWPHQEAPFNSETIASFLDERLRIE</sequence>
<name>A0A317V2V7_9EURO</name>
<dbReference type="GO" id="GO:0003677">
    <property type="term" value="F:DNA binding"/>
    <property type="evidence" value="ECO:0007669"/>
    <property type="project" value="UniProtKB-KW"/>
</dbReference>
<dbReference type="AlphaFoldDB" id="A0A317V2V7"/>
<keyword evidence="8" id="KW-1185">Reference proteome</keyword>
<dbReference type="InterPro" id="IPR001138">
    <property type="entry name" value="Zn2Cys6_DnaBD"/>
</dbReference>
<keyword evidence="4" id="KW-0238">DNA-binding</keyword>
<accession>A0A317V2V7</accession>
<evidence type="ECO:0000256" key="3">
    <source>
        <dbReference type="ARBA" id="ARBA00023015"/>
    </source>
</evidence>
<evidence type="ECO:0000256" key="1">
    <source>
        <dbReference type="ARBA" id="ARBA00022723"/>
    </source>
</evidence>
<protein>
    <recommendedName>
        <fullName evidence="9">Zn(2)-C6 fungal-type domain-containing protein</fullName>
    </recommendedName>
</protein>
<evidence type="ECO:0000256" key="2">
    <source>
        <dbReference type="ARBA" id="ARBA00022833"/>
    </source>
</evidence>
<dbReference type="CDD" id="cd00067">
    <property type="entry name" value="GAL4"/>
    <property type="match status" value="1"/>
</dbReference>
<dbReference type="VEuPathDB" id="FungiDB:BO70DRAFT_275984"/>
<evidence type="ECO:0000313" key="8">
    <source>
        <dbReference type="Proteomes" id="UP000247233"/>
    </source>
</evidence>
<proteinExistence type="predicted"/>
<evidence type="ECO:0000256" key="4">
    <source>
        <dbReference type="ARBA" id="ARBA00023125"/>
    </source>
</evidence>
<evidence type="ECO:0000256" key="6">
    <source>
        <dbReference type="ARBA" id="ARBA00023242"/>
    </source>
</evidence>
<keyword evidence="3" id="KW-0805">Transcription regulation</keyword>
<comment type="caution">
    <text evidence="7">The sequence shown here is derived from an EMBL/GenBank/DDBJ whole genome shotgun (WGS) entry which is preliminary data.</text>
</comment>
<dbReference type="InterPro" id="IPR052360">
    <property type="entry name" value="Transcr_Regulatory_Proteins"/>
</dbReference>
<feature type="non-terminal residue" evidence="7">
    <location>
        <position position="1"/>
    </location>
</feature>
<feature type="non-terminal residue" evidence="7">
    <location>
        <position position="425"/>
    </location>
</feature>
<dbReference type="Proteomes" id="UP000247233">
    <property type="component" value="Unassembled WGS sequence"/>
</dbReference>
<organism evidence="7 8">
    <name type="scientific">Aspergillus heteromorphus CBS 117.55</name>
    <dbReference type="NCBI Taxonomy" id="1448321"/>
    <lineage>
        <taxon>Eukaryota</taxon>
        <taxon>Fungi</taxon>
        <taxon>Dikarya</taxon>
        <taxon>Ascomycota</taxon>
        <taxon>Pezizomycotina</taxon>
        <taxon>Eurotiomycetes</taxon>
        <taxon>Eurotiomycetidae</taxon>
        <taxon>Eurotiales</taxon>
        <taxon>Aspergillaceae</taxon>
        <taxon>Aspergillus</taxon>
        <taxon>Aspergillus subgen. Circumdati</taxon>
    </lineage>
</organism>
<reference evidence="7 8" key="1">
    <citation type="submission" date="2016-12" db="EMBL/GenBank/DDBJ databases">
        <title>The genomes of Aspergillus section Nigri reveals drivers in fungal speciation.</title>
        <authorList>
            <consortium name="DOE Joint Genome Institute"/>
            <person name="Vesth T.C."/>
            <person name="Nybo J."/>
            <person name="Theobald S."/>
            <person name="Brandl J."/>
            <person name="Frisvad J.C."/>
            <person name="Nielsen K.F."/>
            <person name="Lyhne E.K."/>
            <person name="Kogle M.E."/>
            <person name="Kuo A."/>
            <person name="Riley R."/>
            <person name="Clum A."/>
            <person name="Nolan M."/>
            <person name="Lipzen A."/>
            <person name="Salamov A."/>
            <person name="Henrissat B."/>
            <person name="Wiebenga A."/>
            <person name="De Vries R.P."/>
            <person name="Grigoriev I.V."/>
            <person name="Mortensen U.H."/>
            <person name="Andersen M.R."/>
            <person name="Baker S.E."/>
        </authorList>
    </citation>
    <scope>NUCLEOTIDE SEQUENCE [LARGE SCALE GENOMIC DNA]</scope>
    <source>
        <strain evidence="7 8">CBS 117.55</strain>
    </source>
</reference>
<dbReference type="PANTHER" id="PTHR36206">
    <property type="entry name" value="ASPERCRYPTIN BIOSYNTHESIS CLUSTER-SPECIFIC TRANSCRIPTION REGULATOR ATNN-RELATED"/>
    <property type="match status" value="1"/>
</dbReference>
<dbReference type="STRING" id="1448321.A0A317V2V7"/>